<keyword evidence="4" id="KW-1185">Reference proteome</keyword>
<evidence type="ECO:0000259" key="2">
    <source>
        <dbReference type="Pfam" id="PF00582"/>
    </source>
</evidence>
<name>A0A1Y5SVQ3_9RHOB</name>
<proteinExistence type="inferred from homology"/>
<dbReference type="PRINTS" id="PR01438">
    <property type="entry name" value="UNVRSLSTRESS"/>
</dbReference>
<dbReference type="InterPro" id="IPR006016">
    <property type="entry name" value="UspA"/>
</dbReference>
<protein>
    <submittedName>
        <fullName evidence="3">Universal stress protein family protein</fullName>
    </submittedName>
</protein>
<accession>A0A1Y5SVQ3</accession>
<organism evidence="3 4">
    <name type="scientific">Pacificibacter marinus</name>
    <dbReference type="NCBI Taxonomy" id="658057"/>
    <lineage>
        <taxon>Bacteria</taxon>
        <taxon>Pseudomonadati</taxon>
        <taxon>Pseudomonadota</taxon>
        <taxon>Alphaproteobacteria</taxon>
        <taxon>Rhodobacterales</taxon>
        <taxon>Roseobacteraceae</taxon>
        <taxon>Pacificibacter</taxon>
    </lineage>
</organism>
<dbReference type="CDD" id="cd00293">
    <property type="entry name" value="USP-like"/>
    <property type="match status" value="1"/>
</dbReference>
<evidence type="ECO:0000313" key="3">
    <source>
        <dbReference type="EMBL" id="SLN49408.1"/>
    </source>
</evidence>
<dbReference type="SUPFAM" id="SSF52402">
    <property type="entry name" value="Adenine nucleotide alpha hydrolases-like"/>
    <property type="match status" value="1"/>
</dbReference>
<dbReference type="RefSeq" id="WP_085849551.1">
    <property type="nucleotide sequence ID" value="NZ_FNZV01000007.1"/>
</dbReference>
<reference evidence="3 4" key="1">
    <citation type="submission" date="2017-03" db="EMBL/GenBank/DDBJ databases">
        <authorList>
            <person name="Afonso C.L."/>
            <person name="Miller P.J."/>
            <person name="Scott M.A."/>
            <person name="Spackman E."/>
            <person name="Goraichik I."/>
            <person name="Dimitrov K.M."/>
            <person name="Suarez D.L."/>
            <person name="Swayne D.E."/>
        </authorList>
    </citation>
    <scope>NUCLEOTIDE SEQUENCE [LARGE SCALE GENOMIC DNA]</scope>
    <source>
        <strain evidence="3 4">CECT 7971</strain>
    </source>
</reference>
<evidence type="ECO:0000313" key="4">
    <source>
        <dbReference type="Proteomes" id="UP000193307"/>
    </source>
</evidence>
<comment type="similarity">
    <text evidence="1">Belongs to the universal stress protein A family.</text>
</comment>
<dbReference type="AlphaFoldDB" id="A0A1Y5SVQ3"/>
<dbReference type="Proteomes" id="UP000193307">
    <property type="component" value="Unassembled WGS sequence"/>
</dbReference>
<dbReference type="Pfam" id="PF00582">
    <property type="entry name" value="Usp"/>
    <property type="match status" value="1"/>
</dbReference>
<gene>
    <name evidence="3" type="ORF">PAM7971_02419</name>
</gene>
<feature type="domain" description="UspA" evidence="2">
    <location>
        <begin position="234"/>
        <end position="282"/>
    </location>
</feature>
<dbReference type="STRING" id="658057.SAMN04488032_10798"/>
<dbReference type="Gene3D" id="3.40.50.12370">
    <property type="match status" value="1"/>
</dbReference>
<sequence length="284" mass="31021">MKNSTLLIIVGLESSLTELGKKLEAVRTLPAHATILIVGETPVFPYYAMGVPPYGTTAVPREWEISVAESNAAFKKKSDEIEALLEHHDVSGEVCILASEPALVSDAIARHAMLCDMAIVADDLRKPETLFRQVVYGVLFQSPVGIMLNDHNLETFCAPKKVLVAWNSDLYSARAVHQALPLLRQAEEVIIASVDPITTEYRDGEDPGVDIAKWLSHHGCNVDVQQYPSGGQTIGDSILKRTQELGADLIVMGSYGHSRAREAFFGGTTRTIIEQTDQAVFLAH</sequence>
<dbReference type="EMBL" id="FWFW01000007">
    <property type="protein sequence ID" value="SLN49408.1"/>
    <property type="molecule type" value="Genomic_DNA"/>
</dbReference>
<dbReference type="OrthoDB" id="9804721at2"/>
<evidence type="ECO:0000256" key="1">
    <source>
        <dbReference type="ARBA" id="ARBA00008791"/>
    </source>
</evidence>
<dbReference type="InterPro" id="IPR006015">
    <property type="entry name" value="Universal_stress_UspA"/>
</dbReference>